<dbReference type="AlphaFoldDB" id="A0A9Q1JRE1"/>
<evidence type="ECO:0000313" key="1">
    <source>
        <dbReference type="EMBL" id="KAJ8429591.1"/>
    </source>
</evidence>
<dbReference type="Proteomes" id="UP001153076">
    <property type="component" value="Unassembled WGS sequence"/>
</dbReference>
<dbReference type="EMBL" id="JAKOGI010000882">
    <property type="protein sequence ID" value="KAJ8429591.1"/>
    <property type="molecule type" value="Genomic_DNA"/>
</dbReference>
<name>A0A9Q1JRE1_9CARY</name>
<comment type="caution">
    <text evidence="1">The sequence shown here is derived from an EMBL/GenBank/DDBJ whole genome shotgun (WGS) entry which is preliminary data.</text>
</comment>
<gene>
    <name evidence="1" type="ORF">Cgig2_008562</name>
</gene>
<organism evidence="1 2">
    <name type="scientific">Carnegiea gigantea</name>
    <dbReference type="NCBI Taxonomy" id="171969"/>
    <lineage>
        <taxon>Eukaryota</taxon>
        <taxon>Viridiplantae</taxon>
        <taxon>Streptophyta</taxon>
        <taxon>Embryophyta</taxon>
        <taxon>Tracheophyta</taxon>
        <taxon>Spermatophyta</taxon>
        <taxon>Magnoliopsida</taxon>
        <taxon>eudicotyledons</taxon>
        <taxon>Gunneridae</taxon>
        <taxon>Pentapetalae</taxon>
        <taxon>Caryophyllales</taxon>
        <taxon>Cactineae</taxon>
        <taxon>Cactaceae</taxon>
        <taxon>Cactoideae</taxon>
        <taxon>Echinocereeae</taxon>
        <taxon>Carnegiea</taxon>
    </lineage>
</organism>
<reference evidence="1" key="1">
    <citation type="submission" date="2022-04" db="EMBL/GenBank/DDBJ databases">
        <title>Carnegiea gigantea Genome sequencing and assembly v2.</title>
        <authorList>
            <person name="Copetti D."/>
            <person name="Sanderson M.J."/>
            <person name="Burquez A."/>
            <person name="Wojciechowski M.F."/>
        </authorList>
    </citation>
    <scope>NUCLEOTIDE SEQUENCE</scope>
    <source>
        <strain evidence="1">SGP5-SGP5p</strain>
        <tissue evidence="1">Aerial part</tissue>
    </source>
</reference>
<accession>A0A9Q1JRE1</accession>
<protein>
    <submittedName>
        <fullName evidence="1">Uncharacterized protein</fullName>
    </submittedName>
</protein>
<sequence length="156" mass="17023">MVMDKKGTFESENTGVRKGNRLARARPNHAPIATIEMVSETLIIPKTMVSESAAVKSMEVESAAPAPPGFPKASFKDIVQDQLRLLRAPWSKTLMGKVLGTTVRYDVLSQRLALLGKPHGLIRYLLVTVWIALPLSPMNMFKLEENANGHGAAATD</sequence>
<proteinExistence type="predicted"/>
<keyword evidence="2" id="KW-1185">Reference proteome</keyword>
<evidence type="ECO:0000313" key="2">
    <source>
        <dbReference type="Proteomes" id="UP001153076"/>
    </source>
</evidence>